<gene>
    <name evidence="3" type="ORF">SAMN02745887_02468</name>
</gene>
<dbReference type="STRING" id="1121279.SAMN02745887_02468"/>
<keyword evidence="2" id="KW-0472">Membrane</keyword>
<evidence type="ECO:0000313" key="4">
    <source>
        <dbReference type="Proteomes" id="UP000186513"/>
    </source>
</evidence>
<reference evidence="3 4" key="1">
    <citation type="submission" date="2016-11" db="EMBL/GenBank/DDBJ databases">
        <authorList>
            <person name="Jaros S."/>
            <person name="Januszkiewicz K."/>
            <person name="Wedrychowicz H."/>
        </authorList>
    </citation>
    <scope>NUCLEOTIDE SEQUENCE [LARGE SCALE GENOMIC DNA]</scope>
    <source>
        <strain evidence="3 4">DSM 18899</strain>
    </source>
</reference>
<feature type="coiled-coil region" evidence="1">
    <location>
        <begin position="39"/>
        <end position="66"/>
    </location>
</feature>
<evidence type="ECO:0000256" key="1">
    <source>
        <dbReference type="SAM" id="Coils"/>
    </source>
</evidence>
<evidence type="ECO:0008006" key="5">
    <source>
        <dbReference type="Google" id="ProtNLM"/>
    </source>
</evidence>
<keyword evidence="2" id="KW-0812">Transmembrane</keyword>
<evidence type="ECO:0000256" key="2">
    <source>
        <dbReference type="SAM" id="Phobius"/>
    </source>
</evidence>
<accession>A0A1K2HL17</accession>
<dbReference type="Proteomes" id="UP000186513">
    <property type="component" value="Unassembled WGS sequence"/>
</dbReference>
<evidence type="ECO:0000313" key="3">
    <source>
        <dbReference type="EMBL" id="SFZ77520.1"/>
    </source>
</evidence>
<dbReference type="Pfam" id="PF10975">
    <property type="entry name" value="DUF2802"/>
    <property type="match status" value="1"/>
</dbReference>
<dbReference type="InterPro" id="IPR021244">
    <property type="entry name" value="DUF2802"/>
</dbReference>
<feature type="transmembrane region" description="Helical" evidence="2">
    <location>
        <begin position="12"/>
        <end position="29"/>
    </location>
</feature>
<dbReference type="AlphaFoldDB" id="A0A1K2HL17"/>
<dbReference type="EMBL" id="FPKR01000009">
    <property type="protein sequence ID" value="SFZ77520.1"/>
    <property type="molecule type" value="Genomic_DNA"/>
</dbReference>
<sequence>MNAWWQIGWQWWLGLLLSLGCLGLTVALWRQLRMAAATNAQLLTRMDLFEDQLTALRRELAGLSDASQPQPEAAEPAETAYAQAIRLAKQGMDSSAVAAGCGISRGEAELIVALYRASQRP</sequence>
<keyword evidence="4" id="KW-1185">Reference proteome</keyword>
<protein>
    <recommendedName>
        <fullName evidence="5">DUF2802 domain-containing protein</fullName>
    </recommendedName>
</protein>
<proteinExistence type="predicted"/>
<name>A0A1K2HL17_9NEIS</name>
<keyword evidence="2" id="KW-1133">Transmembrane helix</keyword>
<keyword evidence="1" id="KW-0175">Coiled coil</keyword>
<organism evidence="3 4">
    <name type="scientific">Chitinimonas taiwanensis DSM 18899</name>
    <dbReference type="NCBI Taxonomy" id="1121279"/>
    <lineage>
        <taxon>Bacteria</taxon>
        <taxon>Pseudomonadati</taxon>
        <taxon>Pseudomonadota</taxon>
        <taxon>Betaproteobacteria</taxon>
        <taxon>Neisseriales</taxon>
        <taxon>Chitinibacteraceae</taxon>
        <taxon>Chitinimonas</taxon>
    </lineage>
</organism>